<comment type="caution">
    <text evidence="3">The sequence shown here is derived from an EMBL/GenBank/DDBJ whole genome shotgun (WGS) entry which is preliminary data.</text>
</comment>
<feature type="compositionally biased region" description="Basic and acidic residues" evidence="1">
    <location>
        <begin position="1"/>
        <end position="11"/>
    </location>
</feature>
<feature type="region of interest" description="Disordered" evidence="1">
    <location>
        <begin position="277"/>
        <end position="310"/>
    </location>
</feature>
<feature type="region of interest" description="Disordered" evidence="1">
    <location>
        <begin position="714"/>
        <end position="776"/>
    </location>
</feature>
<dbReference type="Proteomes" id="UP000179454">
    <property type="component" value="Unassembled WGS sequence"/>
</dbReference>
<evidence type="ECO:0000313" key="2">
    <source>
        <dbReference type="EMBL" id="MUO45588.1"/>
    </source>
</evidence>
<evidence type="ECO:0000256" key="1">
    <source>
        <dbReference type="SAM" id="MobiDB-lite"/>
    </source>
</evidence>
<feature type="region of interest" description="Disordered" evidence="1">
    <location>
        <begin position="1"/>
        <end position="41"/>
    </location>
</feature>
<dbReference type="Proteomes" id="UP000179536">
    <property type="component" value="Unassembled WGS sequence"/>
</dbReference>
<evidence type="ECO:0000313" key="4">
    <source>
        <dbReference type="Proteomes" id="UP000179454"/>
    </source>
</evidence>
<sequence>MQSISRADHEVMSSSRFGNGELNRLREHEQTSDQSKSMVKRNISSELQVGTIAASLTMEDGLTATPAMQGAHRSVMGLDDIETGESDMQSQHEIATLPIDTSTFGSTQDAIIPGEGQPEETFDGAPYWIEDTGDSETNNIQSAQQGFSGPGLDDIDLLADNSSPLSTPVAPTEIAAANSSTEAGSTNIESIQICGDSAYSDDATEIGSQTVALIDYSSVRSLGSPEERFDDFPELTDEDLARIDALSEIRPTARREVANTIHTVRLDDAFSSEDFTERLGGGLTNPAVRQEGSRQEPSPSDPKSDDFPELTDEDLARIDALSEARPTTRREVANTIHAVRSDGAFSPVGFPVGRGGGLTNAAVRRESSRQEPSPSEPKSDDCPELTDEDLARIDAISEPHSKRYRFEQGVGENSHKLSVKEAIREVGWPNAVSGTKAARAAPVALESGVPRLPQANETEPTASDVARPLQIDNPPSADTRRDVSDKGKRKISLHYEVQQNPGATCAYRPHPSTRAAFDAEQLGDNLLIGHEPVPRWPHPLDQVVLFETGKQLFERLRRWPAAEELEKSVILVKADGAQRSYMPRNQLLLHLGPEQYLERMKALGLPGNTFSGLKSDSKYFYDTPAGLRVSEHDYEFPRQAGVHNPEVMVQHPSGMFFAFWPKLLRLERLATVTNTYGAENVWLKSPTNAYMTPETYNSKAANGAENLFIEFLRPDPVHDHSDPGTSNTKTVDGRNEGRAQQAEQLADRPMGRNGDGRDAQGGKRTLEPRVRETYGL</sequence>
<name>A0ABD6HG74_AGRVI</name>
<dbReference type="EMBL" id="MBFA02000032">
    <property type="protein sequence ID" value="MUP13334.1"/>
    <property type="molecule type" value="Genomic_DNA"/>
</dbReference>
<evidence type="ECO:0000313" key="3">
    <source>
        <dbReference type="EMBL" id="MUP13334.1"/>
    </source>
</evidence>
<dbReference type="AlphaFoldDB" id="A0ABD6HG74"/>
<reference evidence="4 5" key="1">
    <citation type="submission" date="2019-11" db="EMBL/GenBank/DDBJ databases">
        <title>Whole-genome sequencing of Allorhizobium vitis.</title>
        <authorList>
            <person name="Gan H.M."/>
            <person name="Savka M.A."/>
        </authorList>
    </citation>
    <scope>NUCLEOTIDE SEQUENCE [LARGE SCALE GENOMIC DNA]</scope>
    <source>
        <strain evidence="3 5">RF2/1</strain>
        <strain evidence="2 4">T1/7</strain>
    </source>
</reference>
<evidence type="ECO:0000313" key="5">
    <source>
        <dbReference type="Proteomes" id="UP000179536"/>
    </source>
</evidence>
<feature type="compositionally biased region" description="Basic and acidic residues" evidence="1">
    <location>
        <begin position="745"/>
        <end position="776"/>
    </location>
</feature>
<organism evidence="3 5">
    <name type="scientific">Agrobacterium vitis</name>
    <name type="common">Rhizobium vitis</name>
    <dbReference type="NCBI Taxonomy" id="373"/>
    <lineage>
        <taxon>Bacteria</taxon>
        <taxon>Pseudomonadati</taxon>
        <taxon>Pseudomonadota</taxon>
        <taxon>Alphaproteobacteria</taxon>
        <taxon>Hyphomicrobiales</taxon>
        <taxon>Rhizobiaceae</taxon>
        <taxon>Rhizobium/Agrobacterium group</taxon>
        <taxon>Agrobacterium</taxon>
    </lineage>
</organism>
<keyword evidence="4" id="KW-1185">Reference proteome</keyword>
<accession>A0ABD6HG74</accession>
<feature type="region of interest" description="Disordered" evidence="1">
    <location>
        <begin position="363"/>
        <end position="385"/>
    </location>
</feature>
<protein>
    <submittedName>
        <fullName evidence="3">VirA/G regulated protein</fullName>
    </submittedName>
</protein>
<dbReference type="RefSeq" id="WP_139191409.1">
    <property type="nucleotide sequence ID" value="NZ_CP056046.1"/>
</dbReference>
<feature type="region of interest" description="Disordered" evidence="1">
    <location>
        <begin position="450"/>
        <end position="488"/>
    </location>
</feature>
<proteinExistence type="predicted"/>
<gene>
    <name evidence="3" type="ORF">BBK91_026210</name>
    <name evidence="2" type="ORF">BBL17_027930</name>
</gene>
<feature type="compositionally biased region" description="Polar residues" evidence="1">
    <location>
        <begin position="32"/>
        <end position="41"/>
    </location>
</feature>
<dbReference type="EMBL" id="MBFE02000043">
    <property type="protein sequence ID" value="MUO45588.1"/>
    <property type="molecule type" value="Genomic_DNA"/>
</dbReference>